<dbReference type="RefSeq" id="XP_016245026.1">
    <property type="nucleotide sequence ID" value="XM_016397835.1"/>
</dbReference>
<proteinExistence type="predicted"/>
<dbReference type="HOGENOM" id="CLU_1805977_0_0_1"/>
<evidence type="ECO:0000313" key="1">
    <source>
        <dbReference type="EMBL" id="KIW24810.1"/>
    </source>
</evidence>
<name>A0A0D2C2T5_9EURO</name>
<keyword evidence="2" id="KW-1185">Reference proteome</keyword>
<reference evidence="1 2" key="1">
    <citation type="submission" date="2015-01" db="EMBL/GenBank/DDBJ databases">
        <title>The Genome Sequence of Cladophialophora immunda CBS83496.</title>
        <authorList>
            <consortium name="The Broad Institute Genomics Platform"/>
            <person name="Cuomo C."/>
            <person name="de Hoog S."/>
            <person name="Gorbushina A."/>
            <person name="Stielow B."/>
            <person name="Teixiera M."/>
            <person name="Abouelleil A."/>
            <person name="Chapman S.B."/>
            <person name="Priest M."/>
            <person name="Young S.K."/>
            <person name="Wortman J."/>
            <person name="Nusbaum C."/>
            <person name="Birren B."/>
        </authorList>
    </citation>
    <scope>NUCLEOTIDE SEQUENCE [LARGE SCALE GENOMIC DNA]</scope>
    <source>
        <strain evidence="1 2">CBS 83496</strain>
    </source>
</reference>
<gene>
    <name evidence="1" type="ORF">PV07_10500</name>
</gene>
<evidence type="ECO:0000313" key="2">
    <source>
        <dbReference type="Proteomes" id="UP000054466"/>
    </source>
</evidence>
<accession>A0A0D2C2T5</accession>
<dbReference type="EMBL" id="KN847045">
    <property type="protein sequence ID" value="KIW24810.1"/>
    <property type="molecule type" value="Genomic_DNA"/>
</dbReference>
<organism evidence="1 2">
    <name type="scientific">Cladophialophora immunda</name>
    <dbReference type="NCBI Taxonomy" id="569365"/>
    <lineage>
        <taxon>Eukaryota</taxon>
        <taxon>Fungi</taxon>
        <taxon>Dikarya</taxon>
        <taxon>Ascomycota</taxon>
        <taxon>Pezizomycotina</taxon>
        <taxon>Eurotiomycetes</taxon>
        <taxon>Chaetothyriomycetidae</taxon>
        <taxon>Chaetothyriales</taxon>
        <taxon>Herpotrichiellaceae</taxon>
        <taxon>Cladophialophora</taxon>
    </lineage>
</organism>
<protein>
    <submittedName>
        <fullName evidence="1">Uncharacterized protein</fullName>
    </submittedName>
</protein>
<dbReference type="Proteomes" id="UP000054466">
    <property type="component" value="Unassembled WGS sequence"/>
</dbReference>
<dbReference type="AlphaFoldDB" id="A0A0D2C2T5"/>
<sequence length="143" mass="16673">MNWIPKWEPSVAPAKREFELLLSDVLVVGTAEETAQAIYEENSIGYMGLRVVRASWWGKSWQDDEKRERRSMRLVIDDTSIANRLIDNGLGLRSTRIRIKRFQPKGGKQLPLYFYESELSASFFTILSSQEEMEVEGQERLHY</sequence>
<dbReference type="VEuPathDB" id="FungiDB:PV07_10500"/>
<dbReference type="OrthoDB" id="4164881at2759"/>
<dbReference type="GeneID" id="27349694"/>